<keyword evidence="2" id="KW-1185">Reference proteome</keyword>
<dbReference type="GO" id="GO:0016787">
    <property type="term" value="F:hydrolase activity"/>
    <property type="evidence" value="ECO:0007669"/>
    <property type="project" value="UniProtKB-KW"/>
</dbReference>
<dbReference type="RefSeq" id="WP_236090307.1">
    <property type="nucleotide sequence ID" value="NZ_JAKGSG010000044.1"/>
</dbReference>
<dbReference type="InterPro" id="IPR050727">
    <property type="entry name" value="GH43_arabinanases"/>
</dbReference>
<dbReference type="PANTHER" id="PTHR43301">
    <property type="entry name" value="ARABINAN ENDO-1,5-ALPHA-L-ARABINOSIDASE"/>
    <property type="match status" value="1"/>
</dbReference>
<organism evidence="1 2">
    <name type="scientific">Antribacter soli</name>
    <dbReference type="NCBI Taxonomy" id="2910976"/>
    <lineage>
        <taxon>Bacteria</taxon>
        <taxon>Bacillati</taxon>
        <taxon>Actinomycetota</taxon>
        <taxon>Actinomycetes</taxon>
        <taxon>Micrococcales</taxon>
        <taxon>Promicromonosporaceae</taxon>
        <taxon>Antribacter</taxon>
    </lineage>
</organism>
<name>A0AA41UAC6_9MICO</name>
<dbReference type="EMBL" id="JAKGSG010000044">
    <property type="protein sequence ID" value="MCF4122507.1"/>
    <property type="molecule type" value="Genomic_DNA"/>
</dbReference>
<dbReference type="AlphaFoldDB" id="A0AA41UAC6"/>
<comment type="caution">
    <text evidence="1">The sequence shown here is derived from an EMBL/GenBank/DDBJ whole genome shotgun (WGS) entry which is preliminary data.</text>
</comment>
<protein>
    <submittedName>
        <fullName evidence="1">Glycoside hydrolase family 43 protein</fullName>
    </submittedName>
</protein>
<proteinExistence type="predicted"/>
<dbReference type="PANTHER" id="PTHR43301:SF3">
    <property type="entry name" value="ARABINAN ENDO-1,5-ALPHA-L-ARABINOSIDASE A-RELATED"/>
    <property type="match status" value="1"/>
</dbReference>
<evidence type="ECO:0000313" key="1">
    <source>
        <dbReference type="EMBL" id="MCF4122507.1"/>
    </source>
</evidence>
<gene>
    <name evidence="1" type="ORF">L1785_16130</name>
</gene>
<sequence>MLGDRQDADRRSSRDKFFLIATDLRIANGKGWNVAQHAGSTSLVIWESTDLVNWSAPRLVDVAGAIPDAGCAWAPEVIWDPATGQYIVYWATISPRNGVDKARIYYSRTTDFRTFSAPELYIDRPGTQGIIDTQILEVEGSVGGYKYVRASGDGQITIEGSNSILGTWTRLGDLSGIGLTCVHHCAAGRAGIIRKSVIPASSGNLLFQMVRRWVVDQGIPISPGLRARGIQLPLGGVISPVHKDGCPGHPRRS</sequence>
<dbReference type="Gene3D" id="2.115.10.20">
    <property type="entry name" value="Glycosyl hydrolase domain, family 43"/>
    <property type="match status" value="1"/>
</dbReference>
<evidence type="ECO:0000313" key="2">
    <source>
        <dbReference type="Proteomes" id="UP001165405"/>
    </source>
</evidence>
<keyword evidence="1" id="KW-0378">Hydrolase</keyword>
<dbReference type="CDD" id="cd08983">
    <property type="entry name" value="GH43_Bt3655-like"/>
    <property type="match status" value="1"/>
</dbReference>
<dbReference type="SUPFAM" id="SSF75005">
    <property type="entry name" value="Arabinanase/levansucrase/invertase"/>
    <property type="match status" value="1"/>
</dbReference>
<dbReference type="InterPro" id="IPR023296">
    <property type="entry name" value="Glyco_hydro_beta-prop_sf"/>
</dbReference>
<dbReference type="Proteomes" id="UP001165405">
    <property type="component" value="Unassembled WGS sequence"/>
</dbReference>
<reference evidence="1" key="1">
    <citation type="submission" date="2022-01" db="EMBL/GenBank/DDBJ databases">
        <title>Antribacter sp. nov., isolated from Guizhou of China.</title>
        <authorList>
            <person name="Chengliang C."/>
            <person name="Ya Z."/>
        </authorList>
    </citation>
    <scope>NUCLEOTIDE SEQUENCE</scope>
    <source>
        <strain evidence="1">KLBMP 9083</strain>
    </source>
</reference>
<accession>A0AA41UAC6</accession>